<evidence type="ECO:0000256" key="5">
    <source>
        <dbReference type="ARBA" id="ARBA00023277"/>
    </source>
</evidence>
<dbReference type="EMBL" id="JAHOPB010000001">
    <property type="protein sequence ID" value="MBU8875549.1"/>
    <property type="molecule type" value="Genomic_DNA"/>
</dbReference>
<evidence type="ECO:0000256" key="2">
    <source>
        <dbReference type="ARBA" id="ARBA00005628"/>
    </source>
</evidence>
<protein>
    <recommendedName>
        <fullName evidence="6">D,D-heptose 1,7-bisphosphate phosphatase</fullName>
    </recommendedName>
</protein>
<dbReference type="InterPro" id="IPR004446">
    <property type="entry name" value="Heptose_bisP_phosphatase"/>
</dbReference>
<evidence type="ECO:0000256" key="4">
    <source>
        <dbReference type="ARBA" id="ARBA00022801"/>
    </source>
</evidence>
<evidence type="ECO:0000256" key="3">
    <source>
        <dbReference type="ARBA" id="ARBA00022723"/>
    </source>
</evidence>
<sequence length="405" mass="45452">MPSTMDLQRPRQAVILAGGRGTRLGPITDSIPKPMVPFHGRPFLEYLIEFLRDRGMTRFLLLLGYLPEAVQEHFGDGSRFGVEIDYSVTPVEDDTGTRLRKAIPKIEPTFLLAYCDNYCPVDIEAMWQRFSRGDAEAMVTVYANDDGYTRDNVVVGSDGFLSVYDKTRTAPGLRGVDIGFLMGRRSILDELPEEDCSFEKTIYPRLIARHALLANVTRHRYYSVGTQARLPETASFLARKPTLLLDRDGVLNRRMPRAEYVCDWSDWAWLPGVLDALRRLNEANWRTAVITNQPGIARGHLTLEKLHVIHGRMRDEAAAAGGEIGPIFYCPHNWDEGCDCRKPRPGMLFQAQRELIVDLSRTAFVGDDERDGEAAAAAGCPFHFVTSDRPLAAVVDELLRRGVPG</sequence>
<keyword evidence="4 8" id="KW-0378">Hydrolase</keyword>
<evidence type="ECO:0000256" key="6">
    <source>
        <dbReference type="ARBA" id="ARBA00031828"/>
    </source>
</evidence>
<dbReference type="PANTHER" id="PTHR42891:SF1">
    <property type="entry name" value="D-GLYCERO-BETA-D-MANNO-HEPTOSE-1,7-BISPHOSPHATE 7-PHOSPHATASE"/>
    <property type="match status" value="1"/>
</dbReference>
<dbReference type="PANTHER" id="PTHR42891">
    <property type="entry name" value="D-GLYCERO-BETA-D-MANNO-HEPTOSE-1,7-BISPHOSPHATE 7-PHOSPHATASE"/>
    <property type="match status" value="1"/>
</dbReference>
<dbReference type="InterPro" id="IPR006549">
    <property type="entry name" value="HAD-SF_hydro_IIIA"/>
</dbReference>
<accession>A0ABS6ILT6</accession>
<comment type="subcellular location">
    <subcellularLocation>
        <location evidence="1">Cytoplasm</location>
    </subcellularLocation>
</comment>
<reference evidence="8 9" key="1">
    <citation type="submission" date="2021-06" db="EMBL/GenBank/DDBJ databases">
        <authorList>
            <person name="Lee D.H."/>
        </authorList>
    </citation>
    <scope>NUCLEOTIDE SEQUENCE [LARGE SCALE GENOMIC DNA]</scope>
    <source>
        <strain evidence="8 9">MMS21-HV4-11</strain>
    </source>
</reference>
<evidence type="ECO:0000313" key="8">
    <source>
        <dbReference type="EMBL" id="MBU8875549.1"/>
    </source>
</evidence>
<evidence type="ECO:0000256" key="1">
    <source>
        <dbReference type="ARBA" id="ARBA00004496"/>
    </source>
</evidence>
<dbReference type="Pfam" id="PF00483">
    <property type="entry name" value="NTP_transferase"/>
    <property type="match status" value="1"/>
</dbReference>
<evidence type="ECO:0000259" key="7">
    <source>
        <dbReference type="Pfam" id="PF00483"/>
    </source>
</evidence>
<dbReference type="Proteomes" id="UP000727907">
    <property type="component" value="Unassembled WGS sequence"/>
</dbReference>
<keyword evidence="3" id="KW-0479">Metal-binding</keyword>
<proteinExistence type="inferred from homology"/>
<dbReference type="Pfam" id="PF00702">
    <property type="entry name" value="Hydrolase"/>
    <property type="match status" value="1"/>
</dbReference>
<dbReference type="CDD" id="cd07503">
    <property type="entry name" value="HAD_HisB-N"/>
    <property type="match status" value="1"/>
</dbReference>
<comment type="similarity">
    <text evidence="2">Belongs to the GmhB family.</text>
</comment>
<dbReference type="InterPro" id="IPR005835">
    <property type="entry name" value="NTP_transferase_dom"/>
</dbReference>
<keyword evidence="9" id="KW-1185">Reference proteome</keyword>
<dbReference type="GO" id="GO:0016787">
    <property type="term" value="F:hydrolase activity"/>
    <property type="evidence" value="ECO:0007669"/>
    <property type="project" value="UniProtKB-KW"/>
</dbReference>
<dbReference type="InterPro" id="IPR006543">
    <property type="entry name" value="Histidinol-phos"/>
</dbReference>
<gene>
    <name evidence="8" type="ORF">KQ910_17380</name>
</gene>
<keyword evidence="5" id="KW-0119">Carbohydrate metabolism</keyword>
<name>A0ABS6ILT6_9HYPH</name>
<evidence type="ECO:0000313" key="9">
    <source>
        <dbReference type="Proteomes" id="UP000727907"/>
    </source>
</evidence>
<feature type="domain" description="Nucleotidyl transferase" evidence="7">
    <location>
        <begin position="13"/>
        <end position="146"/>
    </location>
</feature>
<comment type="caution">
    <text evidence="8">The sequence shown here is derived from an EMBL/GenBank/DDBJ whole genome shotgun (WGS) entry which is preliminary data.</text>
</comment>
<dbReference type="RefSeq" id="WP_216962960.1">
    <property type="nucleotide sequence ID" value="NZ_JAHOPB010000001.1"/>
</dbReference>
<dbReference type="NCBIfam" id="TIGR01662">
    <property type="entry name" value="HAD-SF-IIIA"/>
    <property type="match status" value="1"/>
</dbReference>
<organism evidence="8 9">
    <name type="scientific">Reyranella humidisoli</name>
    <dbReference type="NCBI Taxonomy" id="2849149"/>
    <lineage>
        <taxon>Bacteria</taxon>
        <taxon>Pseudomonadati</taxon>
        <taxon>Pseudomonadota</taxon>
        <taxon>Alphaproteobacteria</taxon>
        <taxon>Hyphomicrobiales</taxon>
        <taxon>Reyranellaceae</taxon>
        <taxon>Reyranella</taxon>
    </lineage>
</organism>
<dbReference type="NCBIfam" id="TIGR01656">
    <property type="entry name" value="Histidinol-ppas"/>
    <property type="match status" value="1"/>
</dbReference>